<feature type="compositionally biased region" description="Pro residues" evidence="1">
    <location>
        <begin position="21"/>
        <end position="30"/>
    </location>
</feature>
<dbReference type="Proteomes" id="UP001597171">
    <property type="component" value="Unassembled WGS sequence"/>
</dbReference>
<dbReference type="RefSeq" id="WP_378775149.1">
    <property type="nucleotide sequence ID" value="NZ_JBHTMX010000049.1"/>
</dbReference>
<evidence type="ECO:0000256" key="1">
    <source>
        <dbReference type="SAM" id="MobiDB-lite"/>
    </source>
</evidence>
<evidence type="ECO:0000313" key="3">
    <source>
        <dbReference type="Proteomes" id="UP001597171"/>
    </source>
</evidence>
<evidence type="ECO:0000313" key="2">
    <source>
        <dbReference type="EMBL" id="MFD1331915.1"/>
    </source>
</evidence>
<feature type="region of interest" description="Disordered" evidence="1">
    <location>
        <begin position="73"/>
        <end position="97"/>
    </location>
</feature>
<dbReference type="Pfam" id="PF14384">
    <property type="entry name" value="BrnA_antitoxin"/>
    <property type="match status" value="1"/>
</dbReference>
<protein>
    <submittedName>
        <fullName evidence="2">BrnA antitoxin family protein</fullName>
    </submittedName>
</protein>
<accession>A0ABW3Z7M6</accession>
<feature type="region of interest" description="Disordered" evidence="1">
    <location>
        <begin position="1"/>
        <end position="35"/>
    </location>
</feature>
<dbReference type="EMBL" id="JBHTMX010000049">
    <property type="protein sequence ID" value="MFD1331915.1"/>
    <property type="molecule type" value="Genomic_DNA"/>
</dbReference>
<proteinExistence type="predicted"/>
<sequence>MARRPPDPRAAAEAVFRSPRPAAPPPPAPAAAPGAREQVTLRIDVATLEHFQNGGRGWQDRINDVLREHARAEGGLGAEPRAVPVERLSSENDDGAG</sequence>
<keyword evidence="3" id="KW-1185">Reference proteome</keyword>
<organism evidence="2 3">
    <name type="scientific">Methylopila musalis</name>
    <dbReference type="NCBI Taxonomy" id="1134781"/>
    <lineage>
        <taxon>Bacteria</taxon>
        <taxon>Pseudomonadati</taxon>
        <taxon>Pseudomonadota</taxon>
        <taxon>Alphaproteobacteria</taxon>
        <taxon>Hyphomicrobiales</taxon>
        <taxon>Methylopilaceae</taxon>
        <taxon>Methylopila</taxon>
    </lineage>
</organism>
<comment type="caution">
    <text evidence="2">The sequence shown here is derived from an EMBL/GenBank/DDBJ whole genome shotgun (WGS) entry which is preliminary data.</text>
</comment>
<reference evidence="3" key="1">
    <citation type="journal article" date="2019" name="Int. J. Syst. Evol. Microbiol.">
        <title>The Global Catalogue of Microorganisms (GCM) 10K type strain sequencing project: providing services to taxonomists for standard genome sequencing and annotation.</title>
        <authorList>
            <consortium name="The Broad Institute Genomics Platform"/>
            <consortium name="The Broad Institute Genome Sequencing Center for Infectious Disease"/>
            <person name="Wu L."/>
            <person name="Ma J."/>
        </authorList>
    </citation>
    <scope>NUCLEOTIDE SEQUENCE [LARGE SCALE GENOMIC DNA]</scope>
    <source>
        <strain evidence="3">CCUG 61696</strain>
    </source>
</reference>
<dbReference type="InterPro" id="IPR025528">
    <property type="entry name" value="BrnA_antitoxin"/>
</dbReference>
<name>A0ABW3Z7M6_9HYPH</name>
<gene>
    <name evidence="2" type="ORF">ACFQ4O_07865</name>
</gene>